<evidence type="ECO:0000313" key="4">
    <source>
        <dbReference type="Proteomes" id="UP000738359"/>
    </source>
</evidence>
<name>A0A9P6IP93_MORAP</name>
<protein>
    <submittedName>
        <fullName evidence="3">Uncharacterized protein</fullName>
    </submittedName>
</protein>
<evidence type="ECO:0000256" key="2">
    <source>
        <dbReference type="SAM" id="Phobius"/>
    </source>
</evidence>
<comment type="caution">
    <text evidence="3">The sequence shown here is derived from an EMBL/GenBank/DDBJ whole genome shotgun (WGS) entry which is preliminary data.</text>
</comment>
<dbReference type="Proteomes" id="UP000738359">
    <property type="component" value="Unassembled WGS sequence"/>
</dbReference>
<proteinExistence type="predicted"/>
<keyword evidence="2" id="KW-1133">Transmembrane helix</keyword>
<evidence type="ECO:0000313" key="3">
    <source>
        <dbReference type="EMBL" id="KAF9943572.1"/>
    </source>
</evidence>
<sequence>LDLLATLNYVVVLVCDLLVVALFVYHNKLNPSLARERAPQPAKSKTPDPERGEEEEEAEHDSAITTIVESAPTPGAKAP</sequence>
<accession>A0A9P6IP93</accession>
<gene>
    <name evidence="3" type="ORF">BGZ70_005762</name>
</gene>
<feature type="region of interest" description="Disordered" evidence="1">
    <location>
        <begin position="33"/>
        <end position="79"/>
    </location>
</feature>
<organism evidence="3 4">
    <name type="scientific">Mortierella alpina</name>
    <name type="common">Oleaginous fungus</name>
    <name type="synonym">Mortierella renispora</name>
    <dbReference type="NCBI Taxonomy" id="64518"/>
    <lineage>
        <taxon>Eukaryota</taxon>
        <taxon>Fungi</taxon>
        <taxon>Fungi incertae sedis</taxon>
        <taxon>Mucoromycota</taxon>
        <taxon>Mortierellomycotina</taxon>
        <taxon>Mortierellomycetes</taxon>
        <taxon>Mortierellales</taxon>
        <taxon>Mortierellaceae</taxon>
        <taxon>Mortierella</taxon>
    </lineage>
</organism>
<keyword evidence="4" id="KW-1185">Reference proteome</keyword>
<dbReference type="AlphaFoldDB" id="A0A9P6IP93"/>
<feature type="non-terminal residue" evidence="3">
    <location>
        <position position="1"/>
    </location>
</feature>
<dbReference type="EMBL" id="JAAAHY010003098">
    <property type="protein sequence ID" value="KAF9943572.1"/>
    <property type="molecule type" value="Genomic_DNA"/>
</dbReference>
<reference evidence="3" key="1">
    <citation type="journal article" date="2020" name="Fungal Divers.">
        <title>Resolving the Mortierellaceae phylogeny through synthesis of multi-gene phylogenetics and phylogenomics.</title>
        <authorList>
            <person name="Vandepol N."/>
            <person name="Liber J."/>
            <person name="Desiro A."/>
            <person name="Na H."/>
            <person name="Kennedy M."/>
            <person name="Barry K."/>
            <person name="Grigoriev I.V."/>
            <person name="Miller A.N."/>
            <person name="O'Donnell K."/>
            <person name="Stajich J.E."/>
            <person name="Bonito G."/>
        </authorList>
    </citation>
    <scope>NUCLEOTIDE SEQUENCE</scope>
    <source>
        <strain evidence="3">CK1249</strain>
    </source>
</reference>
<feature type="transmembrane region" description="Helical" evidence="2">
    <location>
        <begin position="6"/>
        <end position="25"/>
    </location>
</feature>
<evidence type="ECO:0000256" key="1">
    <source>
        <dbReference type="SAM" id="MobiDB-lite"/>
    </source>
</evidence>
<keyword evidence="2" id="KW-0812">Transmembrane</keyword>
<keyword evidence="2" id="KW-0472">Membrane</keyword>